<dbReference type="Pfam" id="PF12456">
    <property type="entry name" value="hSac2"/>
    <property type="match status" value="1"/>
</dbReference>
<protein>
    <recommendedName>
        <fullName evidence="1">Inositol phosphatase domain-containing protein</fullName>
    </recommendedName>
</protein>
<comment type="caution">
    <text evidence="2">The sequence shown here is derived from an EMBL/GenBank/DDBJ whole genome shotgun (WGS) entry which is preliminary data.</text>
</comment>
<accession>A0A9Q0M7C3</accession>
<dbReference type="GO" id="GO:0005737">
    <property type="term" value="C:cytoplasm"/>
    <property type="evidence" value="ECO:0007669"/>
    <property type="project" value="TreeGrafter"/>
</dbReference>
<dbReference type="InterPro" id="IPR022158">
    <property type="entry name" value="Inositol_phosphatase"/>
</dbReference>
<dbReference type="AlphaFoldDB" id="A0A9Q0M7C3"/>
<evidence type="ECO:0000313" key="3">
    <source>
        <dbReference type="Proteomes" id="UP001142055"/>
    </source>
</evidence>
<gene>
    <name evidence="2" type="ORF">RDWZM_006583</name>
</gene>
<name>A0A9Q0M7C3_BLOTA</name>
<organism evidence="2 3">
    <name type="scientific">Blomia tropicalis</name>
    <name type="common">Mite</name>
    <dbReference type="NCBI Taxonomy" id="40697"/>
    <lineage>
        <taxon>Eukaryota</taxon>
        <taxon>Metazoa</taxon>
        <taxon>Ecdysozoa</taxon>
        <taxon>Arthropoda</taxon>
        <taxon>Chelicerata</taxon>
        <taxon>Arachnida</taxon>
        <taxon>Acari</taxon>
        <taxon>Acariformes</taxon>
        <taxon>Sarcoptiformes</taxon>
        <taxon>Astigmata</taxon>
        <taxon>Glycyphagoidea</taxon>
        <taxon>Echimyopodidae</taxon>
        <taxon>Blomia</taxon>
    </lineage>
</organism>
<dbReference type="Proteomes" id="UP001142055">
    <property type="component" value="Chromosome 2"/>
</dbReference>
<dbReference type="InterPro" id="IPR040242">
    <property type="entry name" value="TPRG1-like"/>
</dbReference>
<dbReference type="OMA" id="KYYFASR"/>
<dbReference type="PANTHER" id="PTHR31108:SF1">
    <property type="entry name" value="HSAC2 DOMAIN-CONTAINING PROTEIN"/>
    <property type="match status" value="1"/>
</dbReference>
<keyword evidence="3" id="KW-1185">Reference proteome</keyword>
<sequence>MGTNWSNLQQQQQQTNANLDRIKYYFASRLSTFDDIWNISQNLSEEIGEQVLDIFCLTLIDHWDKEKERYVLLCERCLIMLEYDFERLQIRQLHLYDYSRFDTIRIGPICYPEMSFNSISHRYQMGIRFGWDCHKAIRRRYSIEMFHDKLFEVLNSFQQCRQREIPNLMMDMNRCNSPYTSPPPLNVPYSSTIIELYHPDNNITIVHYAPIYCENYFNLAAAIFNHSRLGYYRLRLF</sequence>
<evidence type="ECO:0000313" key="2">
    <source>
        <dbReference type="EMBL" id="KAJ6220771.1"/>
    </source>
</evidence>
<evidence type="ECO:0000259" key="1">
    <source>
        <dbReference type="Pfam" id="PF12456"/>
    </source>
</evidence>
<reference evidence="2" key="1">
    <citation type="submission" date="2022-12" db="EMBL/GenBank/DDBJ databases">
        <title>Genome assemblies of Blomia tropicalis.</title>
        <authorList>
            <person name="Cui Y."/>
        </authorList>
    </citation>
    <scope>NUCLEOTIDE SEQUENCE</scope>
    <source>
        <tissue evidence="2">Adult mites</tissue>
    </source>
</reference>
<dbReference type="PANTHER" id="PTHR31108">
    <property type="entry name" value="TUMOR PROTEIN P63-REGULATED GENE 1-LIKE PROTEIN"/>
    <property type="match status" value="1"/>
</dbReference>
<feature type="domain" description="Inositol phosphatase" evidence="1">
    <location>
        <begin position="38"/>
        <end position="132"/>
    </location>
</feature>
<dbReference type="EMBL" id="JAPWDV010000002">
    <property type="protein sequence ID" value="KAJ6220771.1"/>
    <property type="molecule type" value="Genomic_DNA"/>
</dbReference>
<proteinExistence type="predicted"/>